<gene>
    <name evidence="3" type="ORF">U1T56_07275</name>
</gene>
<dbReference type="InterPro" id="IPR051924">
    <property type="entry name" value="GST_Kappa/NadH"/>
</dbReference>
<keyword evidence="1 3" id="KW-0413">Isomerase</keyword>
<dbReference type="Gene3D" id="3.40.30.10">
    <property type="entry name" value="Glutaredoxin"/>
    <property type="match status" value="1"/>
</dbReference>
<dbReference type="CDD" id="cd03022">
    <property type="entry name" value="DsbA_HCCA_Iso"/>
    <property type="match status" value="1"/>
</dbReference>
<evidence type="ECO:0000313" key="3">
    <source>
        <dbReference type="EMBL" id="MEK0082946.1"/>
    </source>
</evidence>
<evidence type="ECO:0000313" key="4">
    <source>
        <dbReference type="Proteomes" id="UP001375743"/>
    </source>
</evidence>
<dbReference type="Pfam" id="PF01323">
    <property type="entry name" value="DSBA"/>
    <property type="match status" value="1"/>
</dbReference>
<proteinExistence type="inferred from homology"/>
<dbReference type="Proteomes" id="UP001375743">
    <property type="component" value="Unassembled WGS sequence"/>
</dbReference>
<dbReference type="EMBL" id="JBBLZC010000005">
    <property type="protein sequence ID" value="MEK0082946.1"/>
    <property type="molecule type" value="Genomic_DNA"/>
</dbReference>
<dbReference type="PANTHER" id="PTHR42943:SF2">
    <property type="entry name" value="GLUTATHIONE S-TRANSFERASE KAPPA 1"/>
    <property type="match status" value="1"/>
</dbReference>
<protein>
    <recommendedName>
        <fullName evidence="1">2-hydroxychromene-2-carboxylate isomerase</fullName>
        <ecNumber evidence="1">5.99.1.4</ecNumber>
    </recommendedName>
</protein>
<dbReference type="SUPFAM" id="SSF52833">
    <property type="entry name" value="Thioredoxin-like"/>
    <property type="match status" value="1"/>
</dbReference>
<organism evidence="3 4">
    <name type="scientific">Benzoatithermus flavus</name>
    <dbReference type="NCBI Taxonomy" id="3108223"/>
    <lineage>
        <taxon>Bacteria</taxon>
        <taxon>Pseudomonadati</taxon>
        <taxon>Pseudomonadota</taxon>
        <taxon>Alphaproteobacteria</taxon>
        <taxon>Geminicoccales</taxon>
        <taxon>Geminicoccaceae</taxon>
        <taxon>Benzoatithermus</taxon>
    </lineage>
</organism>
<dbReference type="InterPro" id="IPR036249">
    <property type="entry name" value="Thioredoxin-like_sf"/>
</dbReference>
<evidence type="ECO:0000256" key="1">
    <source>
        <dbReference type="PIRNR" id="PIRNR006386"/>
    </source>
</evidence>
<name>A0ABU8XPI7_9PROT</name>
<evidence type="ECO:0000259" key="2">
    <source>
        <dbReference type="Pfam" id="PF01323"/>
    </source>
</evidence>
<dbReference type="RefSeq" id="WP_418158794.1">
    <property type="nucleotide sequence ID" value="NZ_JBBLZC010000005.1"/>
</dbReference>
<feature type="domain" description="DSBA-like thioredoxin" evidence="2">
    <location>
        <begin position="5"/>
        <end position="194"/>
    </location>
</feature>
<comment type="caution">
    <text evidence="3">The sequence shown here is derived from an EMBL/GenBank/DDBJ whole genome shotgun (WGS) entry which is preliminary data.</text>
</comment>
<comment type="catalytic activity">
    <reaction evidence="1">
        <text>2-hydroxychromene-2-carboxylate = (3E)-4-(2-hydroxyphenyl)-2-oxobut-3-enoate</text>
        <dbReference type="Rhea" id="RHEA:27401"/>
        <dbReference type="ChEBI" id="CHEBI:59350"/>
        <dbReference type="ChEBI" id="CHEBI:59353"/>
        <dbReference type="EC" id="5.99.1.4"/>
    </reaction>
</comment>
<dbReference type="EC" id="5.99.1.4" evidence="1"/>
<comment type="similarity">
    <text evidence="1">Belongs to the GST superfamily. NadH family.</text>
</comment>
<dbReference type="PANTHER" id="PTHR42943">
    <property type="entry name" value="GLUTATHIONE S-TRANSFERASE KAPPA"/>
    <property type="match status" value="1"/>
</dbReference>
<reference evidence="3 4" key="1">
    <citation type="submission" date="2024-01" db="EMBL/GenBank/DDBJ databases">
        <title>Multi-omics insights into the function and evolution of sodium benzoate biodegradation pathways in Benzoatithermus flavus gen. nov., sp. nov. from hot spring.</title>
        <authorList>
            <person name="Hu C.-J."/>
            <person name="Li W.-J."/>
        </authorList>
    </citation>
    <scope>NUCLEOTIDE SEQUENCE [LARGE SCALE GENOMIC DNA]</scope>
    <source>
        <strain evidence="3 4">SYSU G07066</strain>
    </source>
</reference>
<dbReference type="InterPro" id="IPR001853">
    <property type="entry name" value="DSBA-like_thioredoxin_dom"/>
</dbReference>
<dbReference type="GO" id="GO:0016853">
    <property type="term" value="F:isomerase activity"/>
    <property type="evidence" value="ECO:0007669"/>
    <property type="project" value="UniProtKB-KW"/>
</dbReference>
<dbReference type="InterPro" id="IPR014440">
    <property type="entry name" value="HCCAis_GSTk"/>
</dbReference>
<sequence length="200" mass="22223">MSAPIDFYFEFASPYGYLASLRIDAIAAAYDREVAWRPIMLGPALKLTGSMPNMSAPLKGEYLKRDAPRFARMLDAPFKMPPVMPMSSLAASRAFWWLHAQDPDMAKGFAQAVLHAHWGEGRDMSTADQVAEIGETLGLPKAELKAGIEDPAVKAKLKEETDRSIERGVFGSPFIFVDDEPFWGADRLDQVERWLATGGW</sequence>
<dbReference type="PIRSF" id="PIRSF006386">
    <property type="entry name" value="HCCAis_GSTk"/>
    <property type="match status" value="1"/>
</dbReference>
<accession>A0ABU8XPI7</accession>
<keyword evidence="4" id="KW-1185">Reference proteome</keyword>
<dbReference type="InterPro" id="IPR044087">
    <property type="entry name" value="NahD-like"/>
</dbReference>